<dbReference type="Gene3D" id="3.30.565.10">
    <property type="entry name" value="Histidine kinase-like ATPase, C-terminal domain"/>
    <property type="match status" value="1"/>
</dbReference>
<keyword evidence="8 11" id="KW-1133">Transmembrane helix</keyword>
<dbReference type="AlphaFoldDB" id="A0A074MYQ1"/>
<dbReference type="SUPFAM" id="SSF47384">
    <property type="entry name" value="Homodimeric domain of signal transducing histidine kinase"/>
    <property type="match status" value="1"/>
</dbReference>
<protein>
    <recommendedName>
        <fullName evidence="3">histidine kinase</fullName>
        <ecNumber evidence="3">2.7.13.3</ecNumber>
    </recommendedName>
</protein>
<keyword evidence="7 13" id="KW-0418">Kinase</keyword>
<dbReference type="InterPro" id="IPR004358">
    <property type="entry name" value="Sig_transdc_His_kin-like_C"/>
</dbReference>
<dbReference type="EC" id="2.7.13.3" evidence="3"/>
<evidence type="ECO:0000256" key="2">
    <source>
        <dbReference type="ARBA" id="ARBA00004370"/>
    </source>
</evidence>
<keyword evidence="4" id="KW-0597">Phosphoprotein</keyword>
<sequence length="503" mass="54429">MASVTASTTRQTHRGPDPTGSAANSPEGGAGSAASAGDAGVTPAPGRPLAMRRRGSLARRMGLIATVWILVLLLGGGLALERTLTGQVEENFDEQLEYILTAMIASAEVQPGGEVSFYRVLGDQRFLEPGSGLYWQIDGDGQDPWPSRSLWDRTLELRGVVERDGGGGFDSEPRFYNSRQFEGEPLRIAERTVILPGSDTRWTFAVASATEEIDAQVQRVRLILIWSFAVLGLGLIGMALLQIRYGLSPLRRVRAAIQKLRTTGENRITEPLPEEVQPLVEELNALLAHSEKQAEEARRHAGNLAHALKTPLTVLTNAATARAPDLSDAVFRETRVMQRHVDHHLARARAVGRRAVGHARTNVRESAEAVRRAVERLHPEGRLDIAGSGSAEVAVERQDLDEILGNLIENAAKYGGGSVFVTIDQEPQADQCLIWIEDDGSGIPEAERTRIFGRGARLDTDKPGTGLGLAIVRDVVEIYGGSVRLGESEDLGGLLVELSLPRA</sequence>
<feature type="compositionally biased region" description="Polar residues" evidence="10">
    <location>
        <begin position="1"/>
        <end position="10"/>
    </location>
</feature>
<dbReference type="InterPro" id="IPR005467">
    <property type="entry name" value="His_kinase_dom"/>
</dbReference>
<keyword evidence="6 11" id="KW-0812">Transmembrane</keyword>
<comment type="catalytic activity">
    <reaction evidence="1">
        <text>ATP + protein L-histidine = ADP + protein N-phospho-L-histidine.</text>
        <dbReference type="EC" id="2.7.13.3"/>
    </reaction>
</comment>
<feature type="transmembrane region" description="Helical" evidence="11">
    <location>
        <begin position="61"/>
        <end position="80"/>
    </location>
</feature>
<evidence type="ECO:0000256" key="5">
    <source>
        <dbReference type="ARBA" id="ARBA00022679"/>
    </source>
</evidence>
<gene>
    <name evidence="13" type="ORF">EH32_05545</name>
</gene>
<dbReference type="Proteomes" id="UP000027866">
    <property type="component" value="Unassembled WGS sequence"/>
</dbReference>
<keyword evidence="14" id="KW-1185">Reference proteome</keyword>
<evidence type="ECO:0000313" key="13">
    <source>
        <dbReference type="EMBL" id="KEO98569.1"/>
    </source>
</evidence>
<dbReference type="EMBL" id="JMIX01000003">
    <property type="protein sequence ID" value="KEO98569.1"/>
    <property type="molecule type" value="Genomic_DNA"/>
</dbReference>
<dbReference type="GO" id="GO:0000155">
    <property type="term" value="F:phosphorelay sensor kinase activity"/>
    <property type="evidence" value="ECO:0007669"/>
    <property type="project" value="InterPro"/>
</dbReference>
<keyword evidence="9 11" id="KW-0472">Membrane</keyword>
<dbReference type="PRINTS" id="PR00344">
    <property type="entry name" value="BCTRLSENSOR"/>
</dbReference>
<evidence type="ECO:0000313" key="14">
    <source>
        <dbReference type="Proteomes" id="UP000027866"/>
    </source>
</evidence>
<evidence type="ECO:0000256" key="4">
    <source>
        <dbReference type="ARBA" id="ARBA00022553"/>
    </source>
</evidence>
<comment type="caution">
    <text evidence="13">The sequence shown here is derived from an EMBL/GenBank/DDBJ whole genome shotgun (WGS) entry which is preliminary data.</text>
</comment>
<evidence type="ECO:0000256" key="8">
    <source>
        <dbReference type="ARBA" id="ARBA00022989"/>
    </source>
</evidence>
<dbReference type="PANTHER" id="PTHR45436:SF5">
    <property type="entry name" value="SENSOR HISTIDINE KINASE TRCS"/>
    <property type="match status" value="1"/>
</dbReference>
<dbReference type="InterPro" id="IPR036097">
    <property type="entry name" value="HisK_dim/P_sf"/>
</dbReference>
<dbReference type="InterPro" id="IPR003594">
    <property type="entry name" value="HATPase_dom"/>
</dbReference>
<dbReference type="PANTHER" id="PTHR45436">
    <property type="entry name" value="SENSOR HISTIDINE KINASE YKOH"/>
    <property type="match status" value="1"/>
</dbReference>
<reference evidence="13 14" key="1">
    <citation type="submission" date="2014-04" db="EMBL/GenBank/DDBJ databases">
        <title>A comprehensive comparison of genomes of Erythrobacter spp. Strains.</title>
        <authorList>
            <person name="Zheng Q."/>
        </authorList>
    </citation>
    <scope>NUCLEOTIDE SEQUENCE [LARGE SCALE GENOMIC DNA]</scope>
    <source>
        <strain evidence="13 14">DSM 8509</strain>
    </source>
</reference>
<evidence type="ECO:0000259" key="12">
    <source>
        <dbReference type="PROSITE" id="PS50109"/>
    </source>
</evidence>
<feature type="domain" description="Histidine kinase" evidence="12">
    <location>
        <begin position="303"/>
        <end position="503"/>
    </location>
</feature>
<organism evidence="13 14">
    <name type="scientific">Erythrobacter litoralis</name>
    <dbReference type="NCBI Taxonomy" id="39960"/>
    <lineage>
        <taxon>Bacteria</taxon>
        <taxon>Pseudomonadati</taxon>
        <taxon>Pseudomonadota</taxon>
        <taxon>Alphaproteobacteria</taxon>
        <taxon>Sphingomonadales</taxon>
        <taxon>Erythrobacteraceae</taxon>
        <taxon>Erythrobacter/Porphyrobacter group</taxon>
        <taxon>Erythrobacter</taxon>
    </lineage>
</organism>
<feature type="region of interest" description="Disordered" evidence="10">
    <location>
        <begin position="1"/>
        <end position="48"/>
    </location>
</feature>
<dbReference type="GO" id="GO:0005886">
    <property type="term" value="C:plasma membrane"/>
    <property type="evidence" value="ECO:0007669"/>
    <property type="project" value="TreeGrafter"/>
</dbReference>
<comment type="subcellular location">
    <subcellularLocation>
        <location evidence="2">Membrane</location>
    </subcellularLocation>
</comment>
<evidence type="ECO:0000256" key="1">
    <source>
        <dbReference type="ARBA" id="ARBA00000085"/>
    </source>
</evidence>
<proteinExistence type="predicted"/>
<keyword evidence="5" id="KW-0808">Transferase</keyword>
<evidence type="ECO:0000256" key="10">
    <source>
        <dbReference type="SAM" id="MobiDB-lite"/>
    </source>
</evidence>
<dbReference type="InterPro" id="IPR036890">
    <property type="entry name" value="HATPase_C_sf"/>
</dbReference>
<name>A0A074MYQ1_9SPHN</name>
<evidence type="ECO:0000256" key="11">
    <source>
        <dbReference type="SAM" id="Phobius"/>
    </source>
</evidence>
<evidence type="ECO:0000256" key="3">
    <source>
        <dbReference type="ARBA" id="ARBA00012438"/>
    </source>
</evidence>
<evidence type="ECO:0000256" key="7">
    <source>
        <dbReference type="ARBA" id="ARBA00022777"/>
    </source>
</evidence>
<dbReference type="PROSITE" id="PS50109">
    <property type="entry name" value="HIS_KIN"/>
    <property type="match status" value="1"/>
</dbReference>
<dbReference type="SMART" id="SM00387">
    <property type="entry name" value="HATPase_c"/>
    <property type="match status" value="1"/>
</dbReference>
<accession>A0A074MYQ1</accession>
<evidence type="ECO:0000256" key="6">
    <source>
        <dbReference type="ARBA" id="ARBA00022692"/>
    </source>
</evidence>
<dbReference type="SUPFAM" id="SSF55874">
    <property type="entry name" value="ATPase domain of HSP90 chaperone/DNA topoisomerase II/histidine kinase"/>
    <property type="match status" value="1"/>
</dbReference>
<evidence type="ECO:0000256" key="9">
    <source>
        <dbReference type="ARBA" id="ARBA00023136"/>
    </source>
</evidence>
<dbReference type="InterPro" id="IPR050428">
    <property type="entry name" value="TCS_sensor_his_kinase"/>
</dbReference>
<feature type="transmembrane region" description="Helical" evidence="11">
    <location>
        <begin position="223"/>
        <end position="243"/>
    </location>
</feature>
<dbReference type="Pfam" id="PF02518">
    <property type="entry name" value="HATPase_c"/>
    <property type="match status" value="1"/>
</dbReference>
<feature type="compositionally biased region" description="Low complexity" evidence="10">
    <location>
        <begin position="20"/>
        <end position="40"/>
    </location>
</feature>